<feature type="region of interest" description="Disordered" evidence="1">
    <location>
        <begin position="203"/>
        <end position="225"/>
    </location>
</feature>
<dbReference type="InterPro" id="IPR007914">
    <property type="entry name" value="UPF0193"/>
</dbReference>
<dbReference type="OrthoDB" id="189770at2759"/>
<feature type="region of interest" description="Disordered" evidence="1">
    <location>
        <begin position="49"/>
        <end position="69"/>
    </location>
</feature>
<gene>
    <name evidence="2" type="ORF">BDEG_24829</name>
</gene>
<reference evidence="2 3" key="1">
    <citation type="submission" date="2006-10" db="EMBL/GenBank/DDBJ databases">
        <title>The Genome Sequence of Batrachochytrium dendrobatidis JEL423.</title>
        <authorList>
            <consortium name="The Broad Institute Genome Sequencing Platform"/>
            <person name="Birren B."/>
            <person name="Lander E."/>
            <person name="Galagan J."/>
            <person name="Cuomo C."/>
            <person name="Devon K."/>
            <person name="Jaffe D."/>
            <person name="Butler J."/>
            <person name="Alvarez P."/>
            <person name="Gnerre S."/>
            <person name="Grabherr M."/>
            <person name="Kleber M."/>
            <person name="Mauceli E."/>
            <person name="Brockman W."/>
            <person name="Young S."/>
            <person name="LaButti K."/>
            <person name="Sykes S."/>
            <person name="DeCaprio D."/>
            <person name="Crawford M."/>
            <person name="Koehrsen M."/>
            <person name="Engels R."/>
            <person name="Montgomery P."/>
            <person name="Pearson M."/>
            <person name="Howarth C."/>
            <person name="Larson L."/>
            <person name="White J."/>
            <person name="O'Leary S."/>
            <person name="Kodira C."/>
            <person name="Zeng Q."/>
            <person name="Yandava C."/>
            <person name="Alvarado L."/>
            <person name="Longcore J."/>
            <person name="James T."/>
        </authorList>
    </citation>
    <scope>NUCLEOTIDE SEQUENCE [LARGE SCALE GENOMIC DNA]</scope>
    <source>
        <strain evidence="2 3">JEL423</strain>
    </source>
</reference>
<evidence type="ECO:0000313" key="2">
    <source>
        <dbReference type="EMBL" id="OAJ41192.1"/>
    </source>
</evidence>
<evidence type="ECO:0000313" key="3">
    <source>
        <dbReference type="Proteomes" id="UP000077115"/>
    </source>
</evidence>
<dbReference type="Pfam" id="PF05250">
    <property type="entry name" value="UPF0193"/>
    <property type="match status" value="1"/>
</dbReference>
<name>A0A177WMW4_BATDL</name>
<dbReference type="AlphaFoldDB" id="A0A177WMW4"/>
<dbReference type="PANTHER" id="PTHR28348">
    <property type="entry name" value="UPF0193 PROTEIN EVG1"/>
    <property type="match status" value="1"/>
</dbReference>
<sequence>MDSVSSVAHDKTFLSTAHKTSLLGCGVLGISQKTLRNTSDSPWSFNNSQLNPLQSASRHSTTFSATHTRRIKESDISPSTRGLLKSIMRSSKLTYAQQRHLDSLVSDRGSLPSYPSNSMHSRGGVASPPRLNFGMEVASDRERRTVARAAELSEWMSKPGIRTLTQIKQSGMYKQESFRTTPMKDMSVQKEVFQDRLEGIDRPKDSLAKQSRRQAGGANMPAPNQFVCLDSEPIDEFDMIQGEIHERRQWIDDMIALGRGDQYKRQIQSEIAQRIARLERIHKEKAKSSGL</sequence>
<dbReference type="Proteomes" id="UP000077115">
    <property type="component" value="Unassembled WGS sequence"/>
</dbReference>
<accession>A0A177WMW4</accession>
<proteinExistence type="predicted"/>
<organism evidence="2 3">
    <name type="scientific">Batrachochytrium dendrobatidis (strain JEL423)</name>
    <dbReference type="NCBI Taxonomy" id="403673"/>
    <lineage>
        <taxon>Eukaryota</taxon>
        <taxon>Fungi</taxon>
        <taxon>Fungi incertae sedis</taxon>
        <taxon>Chytridiomycota</taxon>
        <taxon>Chytridiomycota incertae sedis</taxon>
        <taxon>Chytridiomycetes</taxon>
        <taxon>Rhizophydiales</taxon>
        <taxon>Rhizophydiales incertae sedis</taxon>
        <taxon>Batrachochytrium</taxon>
    </lineage>
</organism>
<protein>
    <submittedName>
        <fullName evidence="2">Uncharacterized protein</fullName>
    </submittedName>
</protein>
<dbReference type="EMBL" id="DS022305">
    <property type="protein sequence ID" value="OAJ41192.1"/>
    <property type="molecule type" value="Genomic_DNA"/>
</dbReference>
<evidence type="ECO:0000256" key="1">
    <source>
        <dbReference type="SAM" id="MobiDB-lite"/>
    </source>
</evidence>
<dbReference type="eggNOG" id="ENOG502TC1R">
    <property type="taxonomic scope" value="Eukaryota"/>
</dbReference>
<feature type="compositionally biased region" description="Polar residues" evidence="1">
    <location>
        <begin position="49"/>
        <end position="66"/>
    </location>
</feature>
<reference evidence="2 3" key="2">
    <citation type="submission" date="2016-05" db="EMBL/GenBank/DDBJ databases">
        <title>Lineage-specific infection strategies underlie the spectrum of fungal disease in amphibians.</title>
        <authorList>
            <person name="Cuomo C.A."/>
            <person name="Farrer R.A."/>
            <person name="James T."/>
            <person name="Longcore J."/>
            <person name="Birren B."/>
        </authorList>
    </citation>
    <scope>NUCLEOTIDE SEQUENCE [LARGE SCALE GENOMIC DNA]</scope>
    <source>
        <strain evidence="2 3">JEL423</strain>
    </source>
</reference>
<dbReference type="PANTHER" id="PTHR28348:SF1">
    <property type="entry name" value="UPF0193 PROTEIN EVG1"/>
    <property type="match status" value="1"/>
</dbReference>
<dbReference type="VEuPathDB" id="FungiDB:BDEG_24829"/>